<dbReference type="AlphaFoldDB" id="A0A250L629"/>
<sequence length="90" mass="10378">MLADEAVEIVERIREIAIDHDTRMGELVVQLGGIDEVDRLLTGLETFDQLEAETRQRFVLNLRSDYVNYIHHGCLSVWLVLCSKHGFVEH</sequence>
<dbReference type="EMBL" id="AP018357">
    <property type="protein sequence ID" value="BBA40000.1"/>
    <property type="molecule type" value="Genomic_DNA"/>
</dbReference>
<protein>
    <submittedName>
        <fullName evidence="1">Uncharacterized protein</fullName>
    </submittedName>
</protein>
<proteinExistence type="predicted"/>
<accession>A0A250L629</accession>
<gene>
    <name evidence="1" type="ORF">BCCH1_24250</name>
</gene>
<evidence type="ECO:0000313" key="1">
    <source>
        <dbReference type="EMBL" id="BBA40000.1"/>
    </source>
</evidence>
<reference evidence="1" key="1">
    <citation type="journal article" date="2016" name="Biosci. Biotechnol. Biochem.">
        <title>Bioconversion of AHX to AOH by resting cells of Burkholderia contaminans CH-1.</title>
        <authorList>
            <person name="Choi J.H."/>
            <person name="Kikuchi A."/>
            <person name="Pumkaeo P."/>
            <person name="Hirai H."/>
            <person name="Tokuyama S."/>
            <person name="Kawagishi H."/>
        </authorList>
    </citation>
    <scope>NUCLEOTIDE SEQUENCE</scope>
    <source>
        <strain evidence="1">CH-1</strain>
    </source>
</reference>
<reference evidence="1" key="2">
    <citation type="journal article" date="2017" name="Genome Announc.">
        <title>High-Quality Draft Genome Sequence of Burkholderia contaminans CH-1, a Gram-Negative Bacterium That Metabolizes 2-Azahypoxanthine, a Plant Growth-Regulating Compound.</title>
        <authorList>
            <person name="Choi J.-H."/>
            <person name="Sugiura H."/>
            <person name="Moriuchi R."/>
            <person name="Kawagishi H."/>
            <person name="Dohra H."/>
        </authorList>
    </citation>
    <scope>NUCLEOTIDE SEQUENCE</scope>
    <source>
        <strain evidence="1">CH-1</strain>
    </source>
</reference>
<organism evidence="1">
    <name type="scientific">Burkholderia contaminans</name>
    <dbReference type="NCBI Taxonomy" id="488447"/>
    <lineage>
        <taxon>Bacteria</taxon>
        <taxon>Pseudomonadati</taxon>
        <taxon>Pseudomonadota</taxon>
        <taxon>Betaproteobacteria</taxon>
        <taxon>Burkholderiales</taxon>
        <taxon>Burkholderiaceae</taxon>
        <taxon>Burkholderia</taxon>
        <taxon>Burkholderia cepacia complex</taxon>
    </lineage>
</organism>
<name>A0A250L629_9BURK</name>